<dbReference type="GO" id="GO:0005506">
    <property type="term" value="F:iron ion binding"/>
    <property type="evidence" value="ECO:0007669"/>
    <property type="project" value="UniProtKB-UniRule"/>
</dbReference>
<reference evidence="7 8" key="1">
    <citation type="journal article" date="2016" name="Nat. Commun.">
        <title>Thousands of microbial genomes shed light on interconnected biogeochemical processes in an aquifer system.</title>
        <authorList>
            <person name="Anantharaman K."/>
            <person name="Brown C.T."/>
            <person name="Hug L.A."/>
            <person name="Sharon I."/>
            <person name="Castelle C.J."/>
            <person name="Probst A.J."/>
            <person name="Thomas B.C."/>
            <person name="Singh A."/>
            <person name="Wilkins M.J."/>
            <person name="Karaoz U."/>
            <person name="Brodie E.L."/>
            <person name="Williams K.H."/>
            <person name="Hubbard S.S."/>
            <person name="Banfield J.F."/>
        </authorList>
    </citation>
    <scope>NUCLEOTIDE SEQUENCE [LARGE SCALE GENOMIC DNA]</scope>
</reference>
<evidence type="ECO:0000256" key="5">
    <source>
        <dbReference type="ARBA" id="ARBA00023014"/>
    </source>
</evidence>
<dbReference type="InterPro" id="IPR051269">
    <property type="entry name" value="Fe-S_cluster_ET"/>
</dbReference>
<protein>
    <recommendedName>
        <fullName evidence="6">Ferredoxin</fullName>
    </recommendedName>
</protein>
<keyword evidence="4 6" id="KW-0408">Iron</keyword>
<organism evidence="7 8">
    <name type="scientific">Candidatus Buchananbacteria bacterium RIFCSPHIGHO2_01_FULL_47_11b</name>
    <dbReference type="NCBI Taxonomy" id="1797537"/>
    <lineage>
        <taxon>Bacteria</taxon>
        <taxon>Candidatus Buchananiibacteriota</taxon>
    </lineage>
</organism>
<dbReference type="GO" id="GO:0009055">
    <property type="term" value="F:electron transfer activity"/>
    <property type="evidence" value="ECO:0007669"/>
    <property type="project" value="UniProtKB-UniRule"/>
</dbReference>
<keyword evidence="3 6" id="KW-0249">Electron transport</keyword>
<dbReference type="Gene3D" id="3.30.70.20">
    <property type="match status" value="1"/>
</dbReference>
<dbReference type="Pfam" id="PF13459">
    <property type="entry name" value="Fer4_15"/>
    <property type="match status" value="1"/>
</dbReference>
<evidence type="ECO:0000256" key="3">
    <source>
        <dbReference type="ARBA" id="ARBA00022982"/>
    </source>
</evidence>
<comment type="function">
    <text evidence="6">Ferredoxins are iron-sulfur proteins that transfer electrons in a wide variety of metabolic reactions.</text>
</comment>
<dbReference type="PANTHER" id="PTHR36923:SF3">
    <property type="entry name" value="FERREDOXIN"/>
    <property type="match status" value="1"/>
</dbReference>
<comment type="caution">
    <text evidence="7">The sequence shown here is derived from an EMBL/GenBank/DDBJ whole genome shotgun (WGS) entry which is preliminary data.</text>
</comment>
<accession>A0A1G1Y2P7</accession>
<evidence type="ECO:0000256" key="6">
    <source>
        <dbReference type="RuleBase" id="RU368020"/>
    </source>
</evidence>
<gene>
    <name evidence="7" type="ORF">A2840_02835</name>
</gene>
<name>A0A1G1Y2P7_9BACT</name>
<dbReference type="EMBL" id="MHIG01000031">
    <property type="protein sequence ID" value="OGY46609.1"/>
    <property type="molecule type" value="Genomic_DNA"/>
</dbReference>
<dbReference type="SUPFAM" id="SSF54862">
    <property type="entry name" value="4Fe-4S ferredoxins"/>
    <property type="match status" value="1"/>
</dbReference>
<dbReference type="AlphaFoldDB" id="A0A1G1Y2P7"/>
<sequence length="76" mass="8251">MSQEWVITVDRQRCIGAATCAVLAPLTFHLDAEGKVVILASVDNDTRQQILTGAKSCPVDAISIYDKNGKKIYPTT</sequence>
<evidence type="ECO:0000313" key="8">
    <source>
        <dbReference type="Proteomes" id="UP000178385"/>
    </source>
</evidence>
<dbReference type="Proteomes" id="UP000178385">
    <property type="component" value="Unassembled WGS sequence"/>
</dbReference>
<evidence type="ECO:0000256" key="1">
    <source>
        <dbReference type="ARBA" id="ARBA00022448"/>
    </source>
</evidence>
<evidence type="ECO:0000256" key="4">
    <source>
        <dbReference type="ARBA" id="ARBA00023004"/>
    </source>
</evidence>
<proteinExistence type="predicted"/>
<dbReference type="GO" id="GO:0051536">
    <property type="term" value="F:iron-sulfur cluster binding"/>
    <property type="evidence" value="ECO:0007669"/>
    <property type="project" value="UniProtKB-KW"/>
</dbReference>
<keyword evidence="1 6" id="KW-0813">Transport</keyword>
<evidence type="ECO:0000256" key="2">
    <source>
        <dbReference type="ARBA" id="ARBA00022723"/>
    </source>
</evidence>
<keyword evidence="5 6" id="KW-0411">Iron-sulfur</keyword>
<dbReference type="PRINTS" id="PR00352">
    <property type="entry name" value="3FE4SFRDOXIN"/>
</dbReference>
<keyword evidence="2 6" id="KW-0479">Metal-binding</keyword>
<dbReference type="PANTHER" id="PTHR36923">
    <property type="entry name" value="FERREDOXIN"/>
    <property type="match status" value="1"/>
</dbReference>
<evidence type="ECO:0000313" key="7">
    <source>
        <dbReference type="EMBL" id="OGY46609.1"/>
    </source>
</evidence>
<dbReference type="InterPro" id="IPR001080">
    <property type="entry name" value="3Fe4S_ferredoxin"/>
</dbReference>